<dbReference type="GO" id="GO:0009425">
    <property type="term" value="C:bacterial-type flagellum basal body"/>
    <property type="evidence" value="ECO:0007669"/>
    <property type="project" value="UniProtKB-SubCell"/>
</dbReference>
<organism evidence="6 7">
    <name type="scientific">Pseudomonas kilonensis</name>
    <dbReference type="NCBI Taxonomy" id="132476"/>
    <lineage>
        <taxon>Bacteria</taxon>
        <taxon>Pseudomonadati</taxon>
        <taxon>Pseudomonadota</taxon>
        <taxon>Gammaproteobacteria</taxon>
        <taxon>Pseudomonadales</taxon>
        <taxon>Pseudomonadaceae</taxon>
        <taxon>Pseudomonas</taxon>
    </lineage>
</organism>
<dbReference type="PATRIC" id="fig|132476.4.peg.5759"/>
<dbReference type="PANTHER" id="PTHR34653">
    <property type="match status" value="1"/>
</dbReference>
<dbReference type="NCBIfam" id="TIGR00205">
    <property type="entry name" value="fliE"/>
    <property type="match status" value="1"/>
</dbReference>
<keyword evidence="6" id="KW-0969">Cilium</keyword>
<dbReference type="OrthoDB" id="8909229at2"/>
<dbReference type="GO" id="GO:0071973">
    <property type="term" value="P:bacterial-type flagellum-dependent cell motility"/>
    <property type="evidence" value="ECO:0007669"/>
    <property type="project" value="InterPro"/>
</dbReference>
<sequence length="106" mass="11015">MNSSALTNALQQLTSLAEQAEGASTHSASSGSASGFAAQLQTSLQRINQLQQTASSQSNAFQAGSAAVSLSDVMADSQKASIAFQMGVQVRNRLLTAYKDVMSMQV</sequence>
<gene>
    <name evidence="5" type="primary">fliE</name>
    <name evidence="6" type="ORF">VP02_08655</name>
</gene>
<comment type="caution">
    <text evidence="6">The sequence shown here is derived from an EMBL/GenBank/DDBJ whole genome shotgun (WGS) entry which is preliminary data.</text>
</comment>
<evidence type="ECO:0000313" key="7">
    <source>
        <dbReference type="Proteomes" id="UP000033662"/>
    </source>
</evidence>
<evidence type="ECO:0000256" key="4">
    <source>
        <dbReference type="ARBA" id="ARBA00023143"/>
    </source>
</evidence>
<name>A0A0F4XR73_9PSED</name>
<dbReference type="Proteomes" id="UP000033662">
    <property type="component" value="Unassembled WGS sequence"/>
</dbReference>
<accession>A0A0F4XR73</accession>
<keyword evidence="4 5" id="KW-0975">Bacterial flagellum</keyword>
<dbReference type="GO" id="GO:0003774">
    <property type="term" value="F:cytoskeletal motor activity"/>
    <property type="evidence" value="ECO:0007669"/>
    <property type="project" value="InterPro"/>
</dbReference>
<evidence type="ECO:0000256" key="1">
    <source>
        <dbReference type="ARBA" id="ARBA00004117"/>
    </source>
</evidence>
<dbReference type="Pfam" id="PF02049">
    <property type="entry name" value="FliE"/>
    <property type="match status" value="1"/>
</dbReference>
<dbReference type="AlphaFoldDB" id="A0A0F4XR73"/>
<keyword evidence="6" id="KW-0282">Flagellum</keyword>
<reference evidence="6 7" key="1">
    <citation type="submission" date="2015-03" db="EMBL/GenBank/DDBJ databases">
        <title>Pseudomonas fluorescens 1855-344 Genome sequencing and assembly.</title>
        <authorList>
            <person name="Eng W.W.H."/>
            <person name="Gan H.M."/>
            <person name="Savka M.A."/>
        </authorList>
    </citation>
    <scope>NUCLEOTIDE SEQUENCE [LARGE SCALE GENOMIC DNA]</scope>
    <source>
        <strain evidence="6 7">1855-344</strain>
    </source>
</reference>
<protein>
    <recommendedName>
        <fullName evidence="3 5">Flagellar hook-basal body complex protein FliE</fullName>
    </recommendedName>
</protein>
<comment type="similarity">
    <text evidence="2 5">Belongs to the FliE family.</text>
</comment>
<keyword evidence="6" id="KW-0966">Cell projection</keyword>
<proteinExistence type="inferred from homology"/>
<evidence type="ECO:0000256" key="3">
    <source>
        <dbReference type="ARBA" id="ARBA00018024"/>
    </source>
</evidence>
<dbReference type="PRINTS" id="PR01006">
    <property type="entry name" value="FLGHOOKFLIE"/>
</dbReference>
<dbReference type="GO" id="GO:0005198">
    <property type="term" value="F:structural molecule activity"/>
    <property type="evidence" value="ECO:0007669"/>
    <property type="project" value="UniProtKB-UniRule"/>
</dbReference>
<comment type="subcellular location">
    <subcellularLocation>
        <location evidence="1 5">Bacterial flagellum basal body</location>
    </subcellularLocation>
</comment>
<dbReference type="PANTHER" id="PTHR34653:SF1">
    <property type="entry name" value="FLAGELLAR HOOK-BASAL BODY COMPLEX PROTEIN FLIE"/>
    <property type="match status" value="1"/>
</dbReference>
<dbReference type="HAMAP" id="MF_00724">
    <property type="entry name" value="FliE"/>
    <property type="match status" value="1"/>
</dbReference>
<dbReference type="EMBL" id="JZXC01000006">
    <property type="protein sequence ID" value="KKA08321.1"/>
    <property type="molecule type" value="Genomic_DNA"/>
</dbReference>
<evidence type="ECO:0000256" key="2">
    <source>
        <dbReference type="ARBA" id="ARBA00009272"/>
    </source>
</evidence>
<evidence type="ECO:0000313" key="6">
    <source>
        <dbReference type="EMBL" id="KKA08321.1"/>
    </source>
</evidence>
<dbReference type="InterPro" id="IPR001624">
    <property type="entry name" value="FliE"/>
</dbReference>
<evidence type="ECO:0000256" key="5">
    <source>
        <dbReference type="HAMAP-Rule" id="MF_00724"/>
    </source>
</evidence>